<dbReference type="Proteomes" id="UP000789390">
    <property type="component" value="Unassembled WGS sequence"/>
</dbReference>
<dbReference type="GO" id="GO:0007635">
    <property type="term" value="P:chemosensory behavior"/>
    <property type="evidence" value="ECO:0007669"/>
    <property type="project" value="TreeGrafter"/>
</dbReference>
<evidence type="ECO:0000256" key="2">
    <source>
        <dbReference type="ARBA" id="ARBA00022475"/>
    </source>
</evidence>
<organism evidence="8 9">
    <name type="scientific">Daphnia galeata</name>
    <dbReference type="NCBI Taxonomy" id="27404"/>
    <lineage>
        <taxon>Eukaryota</taxon>
        <taxon>Metazoa</taxon>
        <taxon>Ecdysozoa</taxon>
        <taxon>Arthropoda</taxon>
        <taxon>Crustacea</taxon>
        <taxon>Branchiopoda</taxon>
        <taxon>Diplostraca</taxon>
        <taxon>Cladocera</taxon>
        <taxon>Anomopoda</taxon>
        <taxon>Daphniidae</taxon>
        <taxon>Daphnia</taxon>
    </lineage>
</organism>
<evidence type="ECO:0000256" key="7">
    <source>
        <dbReference type="SAM" id="Phobius"/>
    </source>
</evidence>
<dbReference type="InterPro" id="IPR013604">
    <property type="entry name" value="7TM_chemorcpt"/>
</dbReference>
<proteinExistence type="predicted"/>
<keyword evidence="5 7" id="KW-0472">Membrane</keyword>
<dbReference type="EMBL" id="CAKKLH010000305">
    <property type="protein sequence ID" value="CAH0110705.1"/>
    <property type="molecule type" value="Genomic_DNA"/>
</dbReference>
<dbReference type="Pfam" id="PF08395">
    <property type="entry name" value="7tm_7"/>
    <property type="match status" value="1"/>
</dbReference>
<evidence type="ECO:0000313" key="8">
    <source>
        <dbReference type="EMBL" id="CAH0110705.1"/>
    </source>
</evidence>
<keyword evidence="2" id="KW-1003">Cell membrane</keyword>
<keyword evidence="9" id="KW-1185">Reference proteome</keyword>
<evidence type="ECO:0000256" key="1">
    <source>
        <dbReference type="ARBA" id="ARBA00004651"/>
    </source>
</evidence>
<feature type="transmembrane region" description="Helical" evidence="7">
    <location>
        <begin position="281"/>
        <end position="305"/>
    </location>
</feature>
<feature type="transmembrane region" description="Helical" evidence="7">
    <location>
        <begin position="170"/>
        <end position="190"/>
    </location>
</feature>
<dbReference type="OrthoDB" id="6344997at2759"/>
<dbReference type="GO" id="GO:0005886">
    <property type="term" value="C:plasma membrane"/>
    <property type="evidence" value="ECO:0007669"/>
    <property type="project" value="UniProtKB-SubCell"/>
</dbReference>
<dbReference type="PANTHER" id="PTHR21143:SF133">
    <property type="entry name" value="GUSTATORY AND PHEROMONE RECEPTOR 32A-RELATED"/>
    <property type="match status" value="1"/>
</dbReference>
<dbReference type="GO" id="GO:0043025">
    <property type="term" value="C:neuronal cell body"/>
    <property type="evidence" value="ECO:0007669"/>
    <property type="project" value="TreeGrafter"/>
</dbReference>
<feature type="transmembrane region" description="Helical" evidence="7">
    <location>
        <begin position="68"/>
        <end position="90"/>
    </location>
</feature>
<feature type="transmembrane region" description="Helical" evidence="7">
    <location>
        <begin position="389"/>
        <end position="408"/>
    </location>
</feature>
<reference evidence="8" key="1">
    <citation type="submission" date="2021-11" db="EMBL/GenBank/DDBJ databases">
        <authorList>
            <person name="Schell T."/>
        </authorList>
    </citation>
    <scope>NUCLEOTIDE SEQUENCE</scope>
    <source>
        <strain evidence="8">M5</strain>
    </source>
</reference>
<evidence type="ECO:0000256" key="6">
    <source>
        <dbReference type="ARBA" id="ARBA00023170"/>
    </source>
</evidence>
<sequence length="413" mass="47207">MSRYGLVRVHPTQLNANSQQHLIDLMIKSGRRRNFLWSLEPVTKLMGLLGIPIPSSMEVSSCRLTGHLYRIFCFLTVMLIQSIQVIHIIYNVKDVSMGYLNGLSSSALSWNFIIENINLALYSVGSHICLLLLTRLKTWTDIIDSFKLLDENLLNNNLFAYSHRKLSIKILIYFIFPLTLLLGLVGIENILNDTTMVRKIIDVTVFSTKIYPATHLTLFCILTQIISLQLKAIHQLIEDKLIKTKASSLNSIIESQRAQLIFLRRHHRLICKAVRKINRYFGVYLTLEIGYIFVISINSSLYILLSGMNVDGLLGVLNVSIWLDGFVHLFLLTSFSEDIINQTGKVYEALLQLLHHQPSLQNEVSLFTQQLTHMKPRISAFGFFEVGKYLFPSLVGTTLTYFLILLQFHSAEK</sequence>
<comment type="caution">
    <text evidence="8">The sequence shown here is derived from an EMBL/GenBank/DDBJ whole genome shotgun (WGS) entry which is preliminary data.</text>
</comment>
<name>A0A8J2RYF8_9CRUS</name>
<comment type="subcellular location">
    <subcellularLocation>
        <location evidence="1">Cell membrane</location>
        <topology evidence="1">Multi-pass membrane protein</topology>
    </subcellularLocation>
</comment>
<evidence type="ECO:0000313" key="9">
    <source>
        <dbReference type="Proteomes" id="UP000789390"/>
    </source>
</evidence>
<dbReference type="GO" id="GO:0030424">
    <property type="term" value="C:axon"/>
    <property type="evidence" value="ECO:0007669"/>
    <property type="project" value="TreeGrafter"/>
</dbReference>
<keyword evidence="4 7" id="KW-1133">Transmembrane helix</keyword>
<dbReference type="PANTHER" id="PTHR21143">
    <property type="entry name" value="INVERTEBRATE GUSTATORY RECEPTOR"/>
    <property type="match status" value="1"/>
</dbReference>
<keyword evidence="6" id="KW-0675">Receptor</keyword>
<evidence type="ECO:0000256" key="4">
    <source>
        <dbReference type="ARBA" id="ARBA00022989"/>
    </source>
</evidence>
<dbReference type="GO" id="GO:0030425">
    <property type="term" value="C:dendrite"/>
    <property type="evidence" value="ECO:0007669"/>
    <property type="project" value="TreeGrafter"/>
</dbReference>
<evidence type="ECO:0000256" key="5">
    <source>
        <dbReference type="ARBA" id="ARBA00023136"/>
    </source>
</evidence>
<dbReference type="GO" id="GO:0050909">
    <property type="term" value="P:sensory perception of taste"/>
    <property type="evidence" value="ECO:0007669"/>
    <property type="project" value="InterPro"/>
</dbReference>
<gene>
    <name evidence="8" type="ORF">DGAL_LOCUS14298</name>
</gene>
<evidence type="ECO:0008006" key="10">
    <source>
        <dbReference type="Google" id="ProtNLM"/>
    </source>
</evidence>
<dbReference type="GO" id="GO:0008049">
    <property type="term" value="P:male courtship behavior"/>
    <property type="evidence" value="ECO:0007669"/>
    <property type="project" value="TreeGrafter"/>
</dbReference>
<dbReference type="AlphaFoldDB" id="A0A8J2RYF8"/>
<protein>
    <recommendedName>
        <fullName evidence="10">Gustatory receptor</fullName>
    </recommendedName>
</protein>
<evidence type="ECO:0000256" key="3">
    <source>
        <dbReference type="ARBA" id="ARBA00022692"/>
    </source>
</evidence>
<accession>A0A8J2RYF8</accession>
<keyword evidence="3 7" id="KW-0812">Transmembrane</keyword>